<dbReference type="SUPFAM" id="SSF56112">
    <property type="entry name" value="Protein kinase-like (PK-like)"/>
    <property type="match status" value="1"/>
</dbReference>
<dbReference type="EMBL" id="KN832971">
    <property type="protein sequence ID" value="KIM91452.1"/>
    <property type="molecule type" value="Genomic_DNA"/>
</dbReference>
<dbReference type="HOGENOM" id="CLU_043056_0_0_1"/>
<name>A0A0C3CNY8_PILCF</name>
<dbReference type="InterPro" id="IPR051678">
    <property type="entry name" value="AGP_Transferase"/>
</dbReference>
<dbReference type="Gene3D" id="3.90.1200.10">
    <property type="match status" value="1"/>
</dbReference>
<evidence type="ECO:0000259" key="1">
    <source>
        <dbReference type="Pfam" id="PF01636"/>
    </source>
</evidence>
<dbReference type="OrthoDB" id="10003767at2759"/>
<evidence type="ECO:0000313" key="3">
    <source>
        <dbReference type="Proteomes" id="UP000054166"/>
    </source>
</evidence>
<feature type="domain" description="Aminoglycoside phosphotransferase" evidence="1">
    <location>
        <begin position="301"/>
        <end position="348"/>
    </location>
</feature>
<dbReference type="InterPro" id="IPR002575">
    <property type="entry name" value="Aminoglycoside_PTrfase"/>
</dbReference>
<accession>A0A0C3CNY8</accession>
<keyword evidence="3" id="KW-1185">Reference proteome</keyword>
<organism evidence="2 3">
    <name type="scientific">Piloderma croceum (strain F 1598)</name>
    <dbReference type="NCBI Taxonomy" id="765440"/>
    <lineage>
        <taxon>Eukaryota</taxon>
        <taxon>Fungi</taxon>
        <taxon>Dikarya</taxon>
        <taxon>Basidiomycota</taxon>
        <taxon>Agaricomycotina</taxon>
        <taxon>Agaricomycetes</taxon>
        <taxon>Agaricomycetidae</taxon>
        <taxon>Atheliales</taxon>
        <taxon>Atheliaceae</taxon>
        <taxon>Piloderma</taxon>
    </lineage>
</organism>
<dbReference type="STRING" id="765440.A0A0C3CNY8"/>
<gene>
    <name evidence="2" type="ORF">PILCRDRAFT_810724</name>
</gene>
<feature type="domain" description="Aminoglycoside phosphotransferase" evidence="1">
    <location>
        <begin position="59"/>
        <end position="172"/>
    </location>
</feature>
<dbReference type="InParanoid" id="A0A0C3CNY8"/>
<protein>
    <recommendedName>
        <fullName evidence="1">Aminoglycoside phosphotransferase domain-containing protein</fullName>
    </recommendedName>
</protein>
<dbReference type="PANTHER" id="PTHR21310:SF15">
    <property type="entry name" value="AMINOGLYCOSIDE PHOSPHOTRANSFERASE DOMAIN-CONTAINING PROTEIN"/>
    <property type="match status" value="1"/>
</dbReference>
<dbReference type="Proteomes" id="UP000054166">
    <property type="component" value="Unassembled WGS sequence"/>
</dbReference>
<reference evidence="2 3" key="1">
    <citation type="submission" date="2014-04" db="EMBL/GenBank/DDBJ databases">
        <authorList>
            <consortium name="DOE Joint Genome Institute"/>
            <person name="Kuo A."/>
            <person name="Tarkka M."/>
            <person name="Buscot F."/>
            <person name="Kohler A."/>
            <person name="Nagy L.G."/>
            <person name="Floudas D."/>
            <person name="Copeland A."/>
            <person name="Barry K.W."/>
            <person name="Cichocki N."/>
            <person name="Veneault-Fourrey C."/>
            <person name="LaButti K."/>
            <person name="Lindquist E.A."/>
            <person name="Lipzen A."/>
            <person name="Lundell T."/>
            <person name="Morin E."/>
            <person name="Murat C."/>
            <person name="Sun H."/>
            <person name="Tunlid A."/>
            <person name="Henrissat B."/>
            <person name="Grigoriev I.V."/>
            <person name="Hibbett D.S."/>
            <person name="Martin F."/>
            <person name="Nordberg H.P."/>
            <person name="Cantor M.N."/>
            <person name="Hua S.X."/>
        </authorList>
    </citation>
    <scope>NUCLEOTIDE SEQUENCE [LARGE SCALE GENOMIC DNA]</scope>
    <source>
        <strain evidence="2 3">F 1598</strain>
    </source>
</reference>
<dbReference type="PANTHER" id="PTHR21310">
    <property type="entry name" value="AMINOGLYCOSIDE PHOSPHOTRANSFERASE-RELATED-RELATED"/>
    <property type="match status" value="1"/>
</dbReference>
<dbReference type="AlphaFoldDB" id="A0A0C3CNY8"/>
<evidence type="ECO:0000313" key="2">
    <source>
        <dbReference type="EMBL" id="KIM91452.1"/>
    </source>
</evidence>
<proteinExistence type="predicted"/>
<dbReference type="Pfam" id="PF01636">
    <property type="entry name" value="APH"/>
    <property type="match status" value="2"/>
</dbReference>
<reference evidence="3" key="2">
    <citation type="submission" date="2015-01" db="EMBL/GenBank/DDBJ databases">
        <title>Evolutionary Origins and Diversification of the Mycorrhizal Mutualists.</title>
        <authorList>
            <consortium name="DOE Joint Genome Institute"/>
            <consortium name="Mycorrhizal Genomics Consortium"/>
            <person name="Kohler A."/>
            <person name="Kuo A."/>
            <person name="Nagy L.G."/>
            <person name="Floudas D."/>
            <person name="Copeland A."/>
            <person name="Barry K.W."/>
            <person name="Cichocki N."/>
            <person name="Veneault-Fourrey C."/>
            <person name="LaButti K."/>
            <person name="Lindquist E.A."/>
            <person name="Lipzen A."/>
            <person name="Lundell T."/>
            <person name="Morin E."/>
            <person name="Murat C."/>
            <person name="Riley R."/>
            <person name="Ohm R."/>
            <person name="Sun H."/>
            <person name="Tunlid A."/>
            <person name="Henrissat B."/>
            <person name="Grigoriev I.V."/>
            <person name="Hibbett D.S."/>
            <person name="Martin F."/>
        </authorList>
    </citation>
    <scope>NUCLEOTIDE SEQUENCE [LARGE SCALE GENOMIC DNA]</scope>
    <source>
        <strain evidence="3">F 1598</strain>
    </source>
</reference>
<dbReference type="InterPro" id="IPR011009">
    <property type="entry name" value="Kinase-like_dom_sf"/>
</dbReference>
<sequence length="479" mass="54022">MIPGYEFSLDFIGVDDPWIGVDPDMGALRQIVCETFQISESDCGAAIRVGVVKDAGYARAYSFSLPDSRRVIARLVAPVKPLFKTEGEVAAMDFVRMRTSLPVPKVFVYSSEANPVGVEWVLMECMPGVELREAWKELDYGKKARFAVDLVDMYDQLSKLRADGCGAIYHSTRRSTDIISTATPYSSQIIRSPRWKPLSSNSIRSLRANCNHSLHDGDGLYEIGPLQDGALLQYQVFVPSPSQTPPVFSTADYIRLLAYNGFPSTRSSYDKPTRDKVVELFQGLHALYPHHPLFGPSADPFIFRFCHGDLHHRNILIDPRTGKITGIIDWECAGFRPWWTDVAGVGWLAEDKERFLFGTCRPNNFADDKSDSLIPGSDSCLRAFFRIELYKRNPDLFSCFLGGVEKRALLHAATDLPRPVGESEIFLRLYDEAGYWDRSRRGPFPFDMTAWQWTQITLDEMEMERIANAKKAVKVSALV</sequence>